<name>A0A9Q3VZC8_9ACTN</name>
<reference evidence="2" key="1">
    <citation type="submission" date="2021-12" db="EMBL/GenBank/DDBJ databases">
        <authorList>
            <person name="Lee J.-H."/>
            <person name="Kim S.-B."/>
        </authorList>
    </citation>
    <scope>NUCLEOTIDE SEQUENCE</scope>
    <source>
        <strain evidence="2">NR30</strain>
    </source>
</reference>
<sequence length="160" mass="17320">MDHPLIPAGRLGSLGRPRLRPADGSAASAGSVMSAVAPVSADPAFIGPTELQGLAAVVNLLAQAGGLDALLSNRLSEPRDKRMQFGYSDAAERLNIPEKWLRERISTLPHRKFGKFVQFTEEDLRAISDMHFVNPGAVSERGGESALMSLQPSKRSRKRF</sequence>
<dbReference type="Proteomes" id="UP001108029">
    <property type="component" value="Unassembled WGS sequence"/>
</dbReference>
<dbReference type="AlphaFoldDB" id="A0A9Q3VZC8"/>
<organism evidence="2 3">
    <name type="scientific">Streptomyces guryensis</name>
    <dbReference type="NCBI Taxonomy" id="2886947"/>
    <lineage>
        <taxon>Bacteria</taxon>
        <taxon>Bacillati</taxon>
        <taxon>Actinomycetota</taxon>
        <taxon>Actinomycetes</taxon>
        <taxon>Kitasatosporales</taxon>
        <taxon>Streptomycetaceae</taxon>
        <taxon>Streptomyces</taxon>
    </lineage>
</organism>
<comment type="caution">
    <text evidence="2">The sequence shown here is derived from an EMBL/GenBank/DDBJ whole genome shotgun (WGS) entry which is preliminary data.</text>
</comment>
<proteinExistence type="predicted"/>
<accession>A0A9Q3VZC8</accession>
<evidence type="ECO:0000313" key="3">
    <source>
        <dbReference type="Proteomes" id="UP001108029"/>
    </source>
</evidence>
<evidence type="ECO:0000256" key="1">
    <source>
        <dbReference type="SAM" id="MobiDB-lite"/>
    </source>
</evidence>
<feature type="region of interest" description="Disordered" evidence="1">
    <location>
        <begin position="1"/>
        <end position="25"/>
    </location>
</feature>
<dbReference type="RefSeq" id="WP_232655319.1">
    <property type="nucleotide sequence ID" value="NZ_JAJSBI010000039.1"/>
</dbReference>
<keyword evidence="3" id="KW-1185">Reference proteome</keyword>
<dbReference type="EMBL" id="JAJSBI010000039">
    <property type="protein sequence ID" value="MCD9880384.1"/>
    <property type="molecule type" value="Genomic_DNA"/>
</dbReference>
<feature type="compositionally biased region" description="Low complexity" evidence="1">
    <location>
        <begin position="7"/>
        <end position="25"/>
    </location>
</feature>
<protein>
    <submittedName>
        <fullName evidence="2">Helix-turn-helix domain-containing protein</fullName>
    </submittedName>
</protein>
<gene>
    <name evidence="2" type="ORF">LJ657_43905</name>
</gene>
<evidence type="ECO:0000313" key="2">
    <source>
        <dbReference type="EMBL" id="MCD9880384.1"/>
    </source>
</evidence>